<evidence type="ECO:0000313" key="2">
    <source>
        <dbReference type="EMBL" id="KAJ8341906.1"/>
    </source>
</evidence>
<accession>A0A9Q1EN65</accession>
<feature type="region of interest" description="Disordered" evidence="1">
    <location>
        <begin position="78"/>
        <end position="120"/>
    </location>
</feature>
<dbReference type="EMBL" id="JAINUF010000015">
    <property type="protein sequence ID" value="KAJ8341906.1"/>
    <property type="molecule type" value="Genomic_DNA"/>
</dbReference>
<evidence type="ECO:0000313" key="3">
    <source>
        <dbReference type="Proteomes" id="UP001152622"/>
    </source>
</evidence>
<organism evidence="2 3">
    <name type="scientific">Synaphobranchus kaupii</name>
    <name type="common">Kaup's arrowtooth eel</name>
    <dbReference type="NCBI Taxonomy" id="118154"/>
    <lineage>
        <taxon>Eukaryota</taxon>
        <taxon>Metazoa</taxon>
        <taxon>Chordata</taxon>
        <taxon>Craniata</taxon>
        <taxon>Vertebrata</taxon>
        <taxon>Euteleostomi</taxon>
        <taxon>Actinopterygii</taxon>
        <taxon>Neopterygii</taxon>
        <taxon>Teleostei</taxon>
        <taxon>Anguilliformes</taxon>
        <taxon>Synaphobranchidae</taxon>
        <taxon>Synaphobranchus</taxon>
    </lineage>
</organism>
<sequence length="120" mass="13658">MSLHDNATVEVRGIETVLNFYINFNILKELAEIPKERASRSEAVLKRVLSAVRVDLLHRDDDTTQDLREQLELLAAANSPHTLDSGHRARQNRHNFTPSRCKPIYSFPQPSLSAEPAELR</sequence>
<evidence type="ECO:0000256" key="1">
    <source>
        <dbReference type="SAM" id="MobiDB-lite"/>
    </source>
</evidence>
<comment type="caution">
    <text evidence="2">The sequence shown here is derived from an EMBL/GenBank/DDBJ whole genome shotgun (WGS) entry which is preliminary data.</text>
</comment>
<dbReference type="AlphaFoldDB" id="A0A9Q1EN65"/>
<reference evidence="2" key="1">
    <citation type="journal article" date="2023" name="Science">
        <title>Genome structures resolve the early diversification of teleost fishes.</title>
        <authorList>
            <person name="Parey E."/>
            <person name="Louis A."/>
            <person name="Montfort J."/>
            <person name="Bouchez O."/>
            <person name="Roques C."/>
            <person name="Iampietro C."/>
            <person name="Lluch J."/>
            <person name="Castinel A."/>
            <person name="Donnadieu C."/>
            <person name="Desvignes T."/>
            <person name="Floi Bucao C."/>
            <person name="Jouanno E."/>
            <person name="Wen M."/>
            <person name="Mejri S."/>
            <person name="Dirks R."/>
            <person name="Jansen H."/>
            <person name="Henkel C."/>
            <person name="Chen W.J."/>
            <person name="Zahm M."/>
            <person name="Cabau C."/>
            <person name="Klopp C."/>
            <person name="Thompson A.W."/>
            <person name="Robinson-Rechavi M."/>
            <person name="Braasch I."/>
            <person name="Lecointre G."/>
            <person name="Bobe J."/>
            <person name="Postlethwait J.H."/>
            <person name="Berthelot C."/>
            <person name="Roest Crollius H."/>
            <person name="Guiguen Y."/>
        </authorList>
    </citation>
    <scope>NUCLEOTIDE SEQUENCE</scope>
    <source>
        <strain evidence="2">WJC10195</strain>
    </source>
</reference>
<gene>
    <name evidence="2" type="ORF">SKAU_G00341970</name>
</gene>
<keyword evidence="3" id="KW-1185">Reference proteome</keyword>
<proteinExistence type="predicted"/>
<protein>
    <submittedName>
        <fullName evidence="2">Uncharacterized protein</fullName>
    </submittedName>
</protein>
<dbReference type="Proteomes" id="UP001152622">
    <property type="component" value="Chromosome 15"/>
</dbReference>
<name>A0A9Q1EN65_SYNKA</name>